<sequence>MDNTVSLKSNLLTLHLTRTIFPFLDLTGELRNRIYALAFVLDDPIEFWPETRVFCWEHIAHQRNRKELSDLVSSHDLNLSFLRVCKQLNAEAAPIFYSKNEFRASGINGHMVAYAFVATIGRNARHLTHLTFAVPFWSQRWGVFNKYLRNVDSSVAAQQLEDDIPFLRPHPKAFSYDTDICELLDLLKKSDALKCLTLVLPDWFIYKKLGRNQAMIWEAMGNFVAAKPFVNYNVVRLTIHADLYDADIQERFIKRLRLQLGFRVVGMEWYSKDGKWKIERQIEDQEHDLLESVRTLFGEE</sequence>
<dbReference type="InterPro" id="IPR038883">
    <property type="entry name" value="AN11006-like"/>
</dbReference>
<evidence type="ECO:0000313" key="2">
    <source>
        <dbReference type="Proteomes" id="UP000799779"/>
    </source>
</evidence>
<dbReference type="AlphaFoldDB" id="A0A6A5WWU9"/>
<name>A0A6A5WWU9_9PLEO</name>
<keyword evidence="2" id="KW-1185">Reference proteome</keyword>
<accession>A0A6A5WWU9</accession>
<dbReference type="Proteomes" id="UP000799779">
    <property type="component" value="Unassembled WGS sequence"/>
</dbReference>
<evidence type="ECO:0000313" key="1">
    <source>
        <dbReference type="EMBL" id="KAF2002106.1"/>
    </source>
</evidence>
<proteinExistence type="predicted"/>
<organism evidence="1 2">
    <name type="scientific">Amniculicola lignicola CBS 123094</name>
    <dbReference type="NCBI Taxonomy" id="1392246"/>
    <lineage>
        <taxon>Eukaryota</taxon>
        <taxon>Fungi</taxon>
        <taxon>Dikarya</taxon>
        <taxon>Ascomycota</taxon>
        <taxon>Pezizomycotina</taxon>
        <taxon>Dothideomycetes</taxon>
        <taxon>Pleosporomycetidae</taxon>
        <taxon>Pleosporales</taxon>
        <taxon>Amniculicolaceae</taxon>
        <taxon>Amniculicola</taxon>
    </lineage>
</organism>
<dbReference type="OrthoDB" id="5272396at2759"/>
<protein>
    <recommendedName>
        <fullName evidence="3">F-box domain-containing protein</fullName>
    </recommendedName>
</protein>
<evidence type="ECO:0008006" key="3">
    <source>
        <dbReference type="Google" id="ProtNLM"/>
    </source>
</evidence>
<dbReference type="EMBL" id="ML977579">
    <property type="protein sequence ID" value="KAF2002106.1"/>
    <property type="molecule type" value="Genomic_DNA"/>
</dbReference>
<dbReference type="PANTHER" id="PTHR42085:SF2">
    <property type="entry name" value="F-BOX DOMAIN-CONTAINING PROTEIN"/>
    <property type="match status" value="1"/>
</dbReference>
<reference evidence="1" key="1">
    <citation type="journal article" date="2020" name="Stud. Mycol.">
        <title>101 Dothideomycetes genomes: a test case for predicting lifestyles and emergence of pathogens.</title>
        <authorList>
            <person name="Haridas S."/>
            <person name="Albert R."/>
            <person name="Binder M."/>
            <person name="Bloem J."/>
            <person name="Labutti K."/>
            <person name="Salamov A."/>
            <person name="Andreopoulos B."/>
            <person name="Baker S."/>
            <person name="Barry K."/>
            <person name="Bills G."/>
            <person name="Bluhm B."/>
            <person name="Cannon C."/>
            <person name="Castanera R."/>
            <person name="Culley D."/>
            <person name="Daum C."/>
            <person name="Ezra D."/>
            <person name="Gonzalez J."/>
            <person name="Henrissat B."/>
            <person name="Kuo A."/>
            <person name="Liang C."/>
            <person name="Lipzen A."/>
            <person name="Lutzoni F."/>
            <person name="Magnuson J."/>
            <person name="Mondo S."/>
            <person name="Nolan M."/>
            <person name="Ohm R."/>
            <person name="Pangilinan J."/>
            <person name="Park H.-J."/>
            <person name="Ramirez L."/>
            <person name="Alfaro M."/>
            <person name="Sun H."/>
            <person name="Tritt A."/>
            <person name="Yoshinaga Y."/>
            <person name="Zwiers L.-H."/>
            <person name="Turgeon B."/>
            <person name="Goodwin S."/>
            <person name="Spatafora J."/>
            <person name="Crous P."/>
            <person name="Grigoriev I."/>
        </authorList>
    </citation>
    <scope>NUCLEOTIDE SEQUENCE</scope>
    <source>
        <strain evidence="1">CBS 123094</strain>
    </source>
</reference>
<dbReference type="PANTHER" id="PTHR42085">
    <property type="entry name" value="F-BOX DOMAIN-CONTAINING PROTEIN"/>
    <property type="match status" value="1"/>
</dbReference>
<gene>
    <name evidence="1" type="ORF">P154DRAFT_595045</name>
</gene>